<organism evidence="2 3">
    <name type="scientific">Candidatus Gottesmanbacteria bacterium RIFCSPHIGHO2_01_FULL_40_15</name>
    <dbReference type="NCBI Taxonomy" id="1798376"/>
    <lineage>
        <taxon>Bacteria</taxon>
        <taxon>Candidatus Gottesmaniibacteriota</taxon>
    </lineage>
</organism>
<proteinExistence type="predicted"/>
<comment type="caution">
    <text evidence="2">The sequence shown here is derived from an EMBL/GenBank/DDBJ whole genome shotgun (WGS) entry which is preliminary data.</text>
</comment>
<evidence type="ECO:0000259" key="1">
    <source>
        <dbReference type="Pfam" id="PF00534"/>
    </source>
</evidence>
<dbReference type="EMBL" id="MFJF01000002">
    <property type="protein sequence ID" value="OGG08355.1"/>
    <property type="molecule type" value="Genomic_DNA"/>
</dbReference>
<dbReference type="Pfam" id="PF00534">
    <property type="entry name" value="Glycos_transf_1"/>
    <property type="match status" value="1"/>
</dbReference>
<protein>
    <recommendedName>
        <fullName evidence="1">Glycosyl transferase family 1 domain-containing protein</fullName>
    </recommendedName>
</protein>
<dbReference type="GO" id="GO:0016757">
    <property type="term" value="F:glycosyltransferase activity"/>
    <property type="evidence" value="ECO:0007669"/>
    <property type="project" value="InterPro"/>
</dbReference>
<dbReference type="Gene3D" id="3.40.50.2000">
    <property type="entry name" value="Glycogen Phosphorylase B"/>
    <property type="match status" value="2"/>
</dbReference>
<reference evidence="2 3" key="1">
    <citation type="journal article" date="2016" name="Nat. Commun.">
        <title>Thousands of microbial genomes shed light on interconnected biogeochemical processes in an aquifer system.</title>
        <authorList>
            <person name="Anantharaman K."/>
            <person name="Brown C.T."/>
            <person name="Hug L.A."/>
            <person name="Sharon I."/>
            <person name="Castelle C.J."/>
            <person name="Probst A.J."/>
            <person name="Thomas B.C."/>
            <person name="Singh A."/>
            <person name="Wilkins M.J."/>
            <person name="Karaoz U."/>
            <person name="Brodie E.L."/>
            <person name="Williams K.H."/>
            <person name="Hubbard S.S."/>
            <person name="Banfield J.F."/>
        </authorList>
    </citation>
    <scope>NUCLEOTIDE SEQUENCE [LARGE SCALE GENOMIC DNA]</scope>
</reference>
<evidence type="ECO:0000313" key="3">
    <source>
        <dbReference type="Proteomes" id="UP000177354"/>
    </source>
</evidence>
<name>A0A1F5Z7K7_9BACT</name>
<dbReference type="CDD" id="cd03801">
    <property type="entry name" value="GT4_PimA-like"/>
    <property type="match status" value="1"/>
</dbReference>
<dbReference type="Proteomes" id="UP000177354">
    <property type="component" value="Unassembled WGS sequence"/>
</dbReference>
<dbReference type="PANTHER" id="PTHR45947">
    <property type="entry name" value="SULFOQUINOVOSYL TRANSFERASE SQD2"/>
    <property type="match status" value="1"/>
</dbReference>
<gene>
    <name evidence="2" type="ORF">A2777_02815</name>
</gene>
<dbReference type="InterPro" id="IPR050194">
    <property type="entry name" value="Glycosyltransferase_grp1"/>
</dbReference>
<evidence type="ECO:0000313" key="2">
    <source>
        <dbReference type="EMBL" id="OGG08355.1"/>
    </source>
</evidence>
<dbReference type="SUPFAM" id="SSF53756">
    <property type="entry name" value="UDP-Glycosyltransferase/glycogen phosphorylase"/>
    <property type="match status" value="1"/>
</dbReference>
<feature type="domain" description="Glycosyl transferase family 1" evidence="1">
    <location>
        <begin position="200"/>
        <end position="343"/>
    </location>
</feature>
<dbReference type="AlphaFoldDB" id="A0A1F5Z7K7"/>
<accession>A0A1F5Z7K7</accession>
<dbReference type="PANTHER" id="PTHR45947:SF3">
    <property type="entry name" value="SULFOQUINOVOSYL TRANSFERASE SQD2"/>
    <property type="match status" value="1"/>
</dbReference>
<sequence>MKIAVVHNVPPGGLKRALFEQVKRLSESHQVDTFTFSSTNDSFFSLRDVSRNYITVDYKYPDSFPLSIISVYWNLRHAYRKMAELINKGKYHVAYVNPCFLTQAPYVLRYLKIPSLYFCPELRREFYENIPRVTNKITYGITYPFRLFIKKIDIDNVRRADLIVSLSKYMQEKIKKIYKRDSQVISLGADPDKFTPIDIPKNNTVFTVGGLNLMKGHDFLIRSLAKIDKTKRPGLVIAGFGGHERNYIRKLAGNLNVSLEIFDNPSDEELNKLYNSSRLFLYAAHSEPFGLVVLEALSAGVKVVAVNEGGIPEIINQKYLGTITDRDENKFAGIVKKELEKKENTEIALKRRQYILNNWNWDNSVEDLLKLLQIAAVLK</sequence>
<dbReference type="InterPro" id="IPR001296">
    <property type="entry name" value="Glyco_trans_1"/>
</dbReference>